<feature type="region of interest" description="Disordered" evidence="1">
    <location>
        <begin position="128"/>
        <end position="152"/>
    </location>
</feature>
<organismHost>
    <name type="scientific">Spodoptera frugiperda</name>
    <name type="common">Fall armyworm</name>
    <dbReference type="NCBI Taxonomy" id="7108"/>
</organismHost>
<name>Q0E532_SFAVA</name>
<organism evidence="2 3">
    <name type="scientific">Spodoptera frugiperda ascovirus 1a</name>
    <name type="common">SfAV-1a</name>
    <dbReference type="NCBI Taxonomy" id="113370"/>
    <lineage>
        <taxon>Viruses</taxon>
        <taxon>Varidnaviria</taxon>
        <taxon>Bamfordvirae</taxon>
        <taxon>Nucleocytoviricota</taxon>
        <taxon>Megaviricetes</taxon>
        <taxon>Pimascovirales</taxon>
        <taxon>Pimascovirales incertae sedis</taxon>
        <taxon>Ascoviridae</taxon>
        <taxon>Ascovirus</taxon>
        <taxon>Ascovirus sfav1a</taxon>
    </lineage>
</organism>
<dbReference type="GeneID" id="4306235"/>
<keyword evidence="3" id="KW-1185">Reference proteome</keyword>
<accession>Q0E532</accession>
<protein>
    <submittedName>
        <fullName evidence="2">17 kDa</fullName>
    </submittedName>
</protein>
<evidence type="ECO:0000313" key="2">
    <source>
        <dbReference type="EMBL" id="CAL44669.1"/>
    </source>
</evidence>
<dbReference type="OrthoDB" id="34199at10239"/>
<dbReference type="Proteomes" id="UP000008030">
    <property type="component" value="Segment"/>
</dbReference>
<proteinExistence type="predicted"/>
<dbReference type="EMBL" id="AM398843">
    <property type="protein sequence ID" value="CAL44669.1"/>
    <property type="molecule type" value="Genomic_DNA"/>
</dbReference>
<dbReference type="KEGG" id="vg:4306235"/>
<dbReference type="RefSeq" id="YP_762424.1">
    <property type="nucleotide sequence ID" value="NC_008361.1"/>
</dbReference>
<evidence type="ECO:0000313" key="3">
    <source>
        <dbReference type="Proteomes" id="UP000008030"/>
    </source>
</evidence>
<sequence length="152" mass="17048">MPAAKAFQTWNHNELLPKLCQDGEYKMARDAPTNIQIGMRAVHAATNNGAVAPWVNRNESGSVSQFDREFADAQIENFRLKLELTQTVAKYDAELAKRSQEMTQVVAKYDAELARVRTELALRNRDLAAERSSAREAGDSAKRVRLARGRDT</sequence>
<evidence type="ECO:0000256" key="1">
    <source>
        <dbReference type="SAM" id="MobiDB-lite"/>
    </source>
</evidence>
<gene>
    <name evidence="2" type="primary">ORF069</name>
</gene>
<reference evidence="2 3" key="1">
    <citation type="journal article" date="2006" name="J. Virol.">
        <title>Genomic sequence of Spodoptera frugiperda Ascovirus 1a, an enveloped, double-stranded DNA insect virus that manipulates apoptosis for viral reproduction.</title>
        <authorList>
            <person name="Bideshi D.K."/>
            <person name="Demattei M.V."/>
            <person name="Rouleux-Bonnin F."/>
            <person name="Stasiak K."/>
            <person name="Tan Y."/>
            <person name="Bigot S."/>
            <person name="Bigot Y."/>
            <person name="Federici B.A."/>
        </authorList>
    </citation>
    <scope>NUCLEOTIDE SEQUENCE [LARGE SCALE GENOMIC DNA]</scope>
    <source>
        <strain evidence="3">SvAV-1a</strain>
    </source>
</reference>